<dbReference type="PROSITE" id="PS50211">
    <property type="entry name" value="DENN"/>
    <property type="match status" value="1"/>
</dbReference>
<protein>
    <recommendedName>
        <fullName evidence="3">UDENN domain-containing protein</fullName>
    </recommendedName>
</protein>
<dbReference type="InterPro" id="IPR043153">
    <property type="entry name" value="DENN_C"/>
</dbReference>
<dbReference type="InterPro" id="IPR037516">
    <property type="entry name" value="Tripartite_DENN"/>
</dbReference>
<dbReference type="OrthoDB" id="192887at2759"/>
<feature type="compositionally biased region" description="Low complexity" evidence="2">
    <location>
        <begin position="726"/>
        <end position="758"/>
    </location>
</feature>
<evidence type="ECO:0000259" key="3">
    <source>
        <dbReference type="PROSITE" id="PS50211"/>
    </source>
</evidence>
<dbReference type="PANTHER" id="PTHR31017:SF1">
    <property type="entry name" value="LATE SECRETORY PATHWAY PROTEIN AVL9 HOMOLOG"/>
    <property type="match status" value="1"/>
</dbReference>
<evidence type="ECO:0000313" key="4">
    <source>
        <dbReference type="EMBL" id="ETN37765.1"/>
    </source>
</evidence>
<feature type="region of interest" description="Disordered" evidence="2">
    <location>
        <begin position="703"/>
        <end position="793"/>
    </location>
</feature>
<dbReference type="Pfam" id="PF09794">
    <property type="entry name" value="Avl9"/>
    <property type="match status" value="1"/>
</dbReference>
<feature type="compositionally biased region" description="Polar residues" evidence="2">
    <location>
        <begin position="627"/>
        <end position="640"/>
    </location>
</feature>
<gene>
    <name evidence="4" type="ORF">HMPREF1541_07388</name>
</gene>
<name>W2RN48_CYPE1</name>
<feature type="compositionally biased region" description="Basic and acidic residues" evidence="2">
    <location>
        <begin position="427"/>
        <end position="447"/>
    </location>
</feature>
<dbReference type="Proteomes" id="UP000030752">
    <property type="component" value="Unassembled WGS sequence"/>
</dbReference>
<dbReference type="eggNOG" id="KOG3823">
    <property type="taxonomic scope" value="Eukaryota"/>
</dbReference>
<evidence type="ECO:0000256" key="1">
    <source>
        <dbReference type="ARBA" id="ARBA00038178"/>
    </source>
</evidence>
<dbReference type="InParanoid" id="W2RN48"/>
<reference evidence="4 5" key="1">
    <citation type="submission" date="2013-03" db="EMBL/GenBank/DDBJ databases">
        <title>The Genome Sequence of Phialophora europaea CBS 101466.</title>
        <authorList>
            <consortium name="The Broad Institute Genomics Platform"/>
            <person name="Cuomo C."/>
            <person name="de Hoog S."/>
            <person name="Gorbushina A."/>
            <person name="Walker B."/>
            <person name="Young S.K."/>
            <person name="Zeng Q."/>
            <person name="Gargeya S."/>
            <person name="Fitzgerald M."/>
            <person name="Haas B."/>
            <person name="Abouelleil A."/>
            <person name="Allen A.W."/>
            <person name="Alvarado L."/>
            <person name="Arachchi H.M."/>
            <person name="Berlin A.M."/>
            <person name="Chapman S.B."/>
            <person name="Gainer-Dewar J."/>
            <person name="Goldberg J."/>
            <person name="Griggs A."/>
            <person name="Gujja S."/>
            <person name="Hansen M."/>
            <person name="Howarth C."/>
            <person name="Imamovic A."/>
            <person name="Ireland A."/>
            <person name="Larimer J."/>
            <person name="McCowan C."/>
            <person name="Murphy C."/>
            <person name="Pearson M."/>
            <person name="Poon T.W."/>
            <person name="Priest M."/>
            <person name="Roberts A."/>
            <person name="Saif S."/>
            <person name="Shea T."/>
            <person name="Sisk P."/>
            <person name="Sykes S."/>
            <person name="Wortman J."/>
            <person name="Nusbaum C."/>
            <person name="Birren B."/>
        </authorList>
    </citation>
    <scope>NUCLEOTIDE SEQUENCE [LARGE SCALE GENOMIC DNA]</scope>
    <source>
        <strain evidence="4 5">CBS 101466</strain>
    </source>
</reference>
<dbReference type="GeneID" id="19974727"/>
<dbReference type="InterPro" id="IPR018307">
    <property type="entry name" value="ABL9/DENND6_dom"/>
</dbReference>
<dbReference type="VEuPathDB" id="FungiDB:HMPREF1541_07388"/>
<organism evidence="4 5">
    <name type="scientific">Cyphellophora europaea (strain CBS 101466)</name>
    <name type="common">Phialophora europaea</name>
    <dbReference type="NCBI Taxonomy" id="1220924"/>
    <lineage>
        <taxon>Eukaryota</taxon>
        <taxon>Fungi</taxon>
        <taxon>Dikarya</taxon>
        <taxon>Ascomycota</taxon>
        <taxon>Pezizomycotina</taxon>
        <taxon>Eurotiomycetes</taxon>
        <taxon>Chaetothyriomycetidae</taxon>
        <taxon>Chaetothyriales</taxon>
        <taxon>Cyphellophoraceae</taxon>
        <taxon>Cyphellophora</taxon>
    </lineage>
</organism>
<evidence type="ECO:0000313" key="5">
    <source>
        <dbReference type="Proteomes" id="UP000030752"/>
    </source>
</evidence>
<keyword evidence="5" id="KW-1185">Reference proteome</keyword>
<feature type="region of interest" description="Disordered" evidence="2">
    <location>
        <begin position="413"/>
        <end position="498"/>
    </location>
</feature>
<feature type="compositionally biased region" description="Basic and acidic residues" evidence="2">
    <location>
        <begin position="704"/>
        <end position="721"/>
    </location>
</feature>
<dbReference type="RefSeq" id="XP_008719934.1">
    <property type="nucleotide sequence ID" value="XM_008721712.1"/>
</dbReference>
<evidence type="ECO:0000256" key="2">
    <source>
        <dbReference type="SAM" id="MobiDB-lite"/>
    </source>
</evidence>
<feature type="region of interest" description="Disordered" evidence="2">
    <location>
        <begin position="621"/>
        <end position="661"/>
    </location>
</feature>
<dbReference type="EMBL" id="KB822723">
    <property type="protein sequence ID" value="ETN37765.1"/>
    <property type="molecule type" value="Genomic_DNA"/>
</dbReference>
<sequence length="793" mass="87170">MTAPFEPQVAVIDFHHQRGPEVEFWVTEAGQKLYDHNDWSLLAFMALSDGAHAMVEDFSYFTLLHQPGFGAGDEKAPQAKEGEVAEPRNGATTLFGIACTRQIRSDRLRTRSKSVTRSSVQKSVVVIVNGVSGLGELRTRLGMVTEMWFAQDDFTDTTILKGFQDSLVRSAAQGSPGEHFFGLSLREVIHEFRHQTLVLVKCLLLQRKMLFFSSKCERLCLLQFALLSLLPGLTAHLETAAHPSMESTEKPDPTAMKTPRAELLESFGQPLRIFSKGAFFSPYTPLQHLDMLGNYNTKAYVVGSTNSLLLQQQSRYADIMVNLDTEPYSITIFSPSLKQAVNLSAADRRWIDNLTQQVVETWDPENPSRPKNHGYAGSEEMIRLQFEEYILSLCSCMAYQVYREQTDGTVQSVMWKDDGQETGVISTRDDKEPPELEDKTASEKAEEPSVASAEASTMPEKPPRPEARVSTSDSRSSSQAARHRAHLRTSSLDVNLPPADLDNNALDFRPEFLASWRETRNFELFIASLALEATTAAQSHALLSADAKRPRIFDLIPPAHPTGGGLNIDDVQRRLQQSIEDFRTTYKVDERYRETRENVGKALEAGRERWGKWWTEMEEKRRKAHEQSTQPGSVASNATAATGEASKSADTRGAPAPAAGGTWAAAFRERASKVQKPDPVAMQAVAKDNAAKAGAYLSSWGSWAKEKSRDWQDQRTRRSEDSGSGVSAAASAAPTAAAAAATATTTSAPSVSVTAPSTGASVDEPGTTSTKLEAEPAVKPNRQSAGKFTENID</sequence>
<dbReference type="AlphaFoldDB" id="W2RN48"/>
<dbReference type="InterPro" id="IPR051731">
    <property type="entry name" value="DENND11/AVL9_GEFs"/>
</dbReference>
<dbReference type="Gene3D" id="3.40.50.11500">
    <property type="match status" value="1"/>
</dbReference>
<comment type="similarity">
    <text evidence="1">Belongs to the AVL9 family.</text>
</comment>
<feature type="compositionally biased region" description="Low complexity" evidence="2">
    <location>
        <begin position="468"/>
        <end position="480"/>
    </location>
</feature>
<dbReference type="HOGENOM" id="CLU_009066_0_1_1"/>
<feature type="domain" description="UDENN" evidence="3">
    <location>
        <begin position="7"/>
        <end position="466"/>
    </location>
</feature>
<accession>W2RN48</accession>
<dbReference type="GO" id="GO:0005737">
    <property type="term" value="C:cytoplasm"/>
    <property type="evidence" value="ECO:0007669"/>
    <property type="project" value="TreeGrafter"/>
</dbReference>
<proteinExistence type="inferred from homology"/>
<dbReference type="PANTHER" id="PTHR31017">
    <property type="entry name" value="LATE SECRETORY PATHWAY PROTEIN AVL9-RELATED"/>
    <property type="match status" value="1"/>
</dbReference>